<evidence type="ECO:0000256" key="3">
    <source>
        <dbReference type="ARBA" id="ARBA00022679"/>
    </source>
</evidence>
<keyword evidence="8 12" id="KW-0862">Zinc</keyword>
<evidence type="ECO:0000256" key="13">
    <source>
        <dbReference type="SAM" id="MobiDB-lite"/>
    </source>
</evidence>
<evidence type="ECO:0000259" key="14">
    <source>
        <dbReference type="PROSITE" id="PS51800"/>
    </source>
</evidence>
<gene>
    <name evidence="15" type="ORF">FisN_1Lh432</name>
</gene>
<evidence type="ECO:0000256" key="2">
    <source>
        <dbReference type="ARBA" id="ARBA00022603"/>
    </source>
</evidence>
<dbReference type="InterPro" id="IPR021721">
    <property type="entry name" value="Znf_CCCH-type_TRM13"/>
</dbReference>
<keyword evidence="4 12" id="KW-0949">S-adenosyl-L-methionine</keyword>
<dbReference type="PROSITE" id="PS51800">
    <property type="entry name" value="ZF_CHHC_U11_48K"/>
    <property type="match status" value="1"/>
</dbReference>
<evidence type="ECO:0000256" key="7">
    <source>
        <dbReference type="ARBA" id="ARBA00022771"/>
    </source>
</evidence>
<evidence type="ECO:0000256" key="8">
    <source>
        <dbReference type="ARBA" id="ARBA00022833"/>
    </source>
</evidence>
<dbReference type="Pfam" id="PF11722">
    <property type="entry name" value="zf-TRM13_CCCH"/>
    <property type="match status" value="1"/>
</dbReference>
<protein>
    <recommendedName>
        <fullName evidence="12">tRNA:m(4)X modification enzyme TRM13</fullName>
        <ecNumber evidence="12">2.1.1.225</ecNumber>
    </recommendedName>
</protein>
<name>A0A1Z5K415_FISSO</name>
<comment type="similarity">
    <text evidence="1 12">Belongs to the methyltransferase TRM13 family.</text>
</comment>
<feature type="domain" description="CHHC U11-48K-type" evidence="14">
    <location>
        <begin position="58"/>
        <end position="85"/>
    </location>
</feature>
<organism evidence="15 16">
    <name type="scientific">Fistulifera solaris</name>
    <name type="common">Oleaginous diatom</name>
    <dbReference type="NCBI Taxonomy" id="1519565"/>
    <lineage>
        <taxon>Eukaryota</taxon>
        <taxon>Sar</taxon>
        <taxon>Stramenopiles</taxon>
        <taxon>Ochrophyta</taxon>
        <taxon>Bacillariophyta</taxon>
        <taxon>Bacillariophyceae</taxon>
        <taxon>Bacillariophycidae</taxon>
        <taxon>Naviculales</taxon>
        <taxon>Naviculaceae</taxon>
        <taxon>Fistulifera</taxon>
    </lineage>
</organism>
<comment type="catalytic activity">
    <reaction evidence="9 12">
        <text>cytidine(4) in tRNA(Pro) + S-adenosyl-L-methionine = 2'-O-methylcytidine(4) in tRNA(Pro) + S-adenosyl-L-homocysteine + H(+)</text>
        <dbReference type="Rhea" id="RHEA:32767"/>
        <dbReference type="Rhea" id="RHEA-COMP:10397"/>
        <dbReference type="Rhea" id="RHEA-COMP:10398"/>
        <dbReference type="ChEBI" id="CHEBI:15378"/>
        <dbReference type="ChEBI" id="CHEBI:57856"/>
        <dbReference type="ChEBI" id="CHEBI:59789"/>
        <dbReference type="ChEBI" id="CHEBI:74495"/>
        <dbReference type="ChEBI" id="CHEBI:82748"/>
        <dbReference type="EC" id="2.1.1.225"/>
    </reaction>
</comment>
<comment type="function">
    <text evidence="12">tRNA methylase which 2'-O-methylates cytidine(4) in tRNA(Pro) and tRNA(Gly)(GCC), and adenosine(4) in tRNA(His).</text>
</comment>
<dbReference type="InterPro" id="IPR039044">
    <property type="entry name" value="Trm13"/>
</dbReference>
<dbReference type="AlphaFoldDB" id="A0A1Z5K415"/>
<reference evidence="15 16" key="1">
    <citation type="journal article" date="2015" name="Plant Cell">
        <title>Oil accumulation by the oleaginous diatom Fistulifera solaris as revealed by the genome and transcriptome.</title>
        <authorList>
            <person name="Tanaka T."/>
            <person name="Maeda Y."/>
            <person name="Veluchamy A."/>
            <person name="Tanaka M."/>
            <person name="Abida H."/>
            <person name="Marechal E."/>
            <person name="Bowler C."/>
            <person name="Muto M."/>
            <person name="Sunaga Y."/>
            <person name="Tanaka M."/>
            <person name="Yoshino T."/>
            <person name="Taniguchi T."/>
            <person name="Fukuda Y."/>
            <person name="Nemoto M."/>
            <person name="Matsumoto M."/>
            <person name="Wong P.S."/>
            <person name="Aburatani S."/>
            <person name="Fujibuchi W."/>
        </authorList>
    </citation>
    <scope>NUCLEOTIDE SEQUENCE [LARGE SCALE GENOMIC DNA]</scope>
    <source>
        <strain evidence="15 16">JPCC DA0580</strain>
    </source>
</reference>
<evidence type="ECO:0000256" key="5">
    <source>
        <dbReference type="ARBA" id="ARBA00022694"/>
    </source>
</evidence>
<dbReference type="OrthoDB" id="258806at2759"/>
<evidence type="ECO:0000256" key="11">
    <source>
        <dbReference type="ARBA" id="ARBA00049393"/>
    </source>
</evidence>
<dbReference type="Pfam" id="PF05253">
    <property type="entry name" value="zf-U11-48K"/>
    <property type="match status" value="1"/>
</dbReference>
<evidence type="ECO:0000256" key="1">
    <source>
        <dbReference type="ARBA" id="ARBA00005265"/>
    </source>
</evidence>
<keyword evidence="6 12" id="KW-0479">Metal-binding</keyword>
<dbReference type="EMBL" id="BDSP01000153">
    <property type="protein sequence ID" value="GAX20912.1"/>
    <property type="molecule type" value="Genomic_DNA"/>
</dbReference>
<dbReference type="InterPro" id="IPR007871">
    <property type="entry name" value="Methyltransferase_TRM13"/>
</dbReference>
<dbReference type="EC" id="2.1.1.225" evidence="12"/>
<keyword evidence="16" id="KW-1185">Reference proteome</keyword>
<feature type="region of interest" description="Disordered" evidence="13">
    <location>
        <begin position="383"/>
        <end position="404"/>
    </location>
</feature>
<comment type="caution">
    <text evidence="15">The sequence shown here is derived from an EMBL/GenBank/DDBJ whole genome shotgun (WGS) entry which is preliminary data.</text>
</comment>
<dbReference type="GO" id="GO:0106050">
    <property type="term" value="F:tRNA 2'-O-methyltransferase activity"/>
    <property type="evidence" value="ECO:0007669"/>
    <property type="project" value="UniProtKB-UniRule"/>
</dbReference>
<keyword evidence="7 12" id="KW-0863">Zinc-finger</keyword>
<proteinExistence type="inferred from homology"/>
<keyword evidence="3 12" id="KW-0808">Transferase</keyword>
<evidence type="ECO:0000313" key="16">
    <source>
        <dbReference type="Proteomes" id="UP000198406"/>
    </source>
</evidence>
<dbReference type="PANTHER" id="PTHR12998">
    <property type="entry name" value="TRNA:M(4)X MODIFICATION ENZYME TRM13 HOMOLOG"/>
    <property type="match status" value="1"/>
</dbReference>
<dbReference type="InterPro" id="IPR022776">
    <property type="entry name" value="TRM13/UPF0224_CHHC_Znf_dom"/>
</dbReference>
<evidence type="ECO:0000256" key="10">
    <source>
        <dbReference type="ARBA" id="ARBA00048635"/>
    </source>
</evidence>
<dbReference type="GO" id="GO:0030488">
    <property type="term" value="P:tRNA methylation"/>
    <property type="evidence" value="ECO:0007669"/>
    <property type="project" value="InterPro"/>
</dbReference>
<evidence type="ECO:0000256" key="4">
    <source>
        <dbReference type="ARBA" id="ARBA00022691"/>
    </source>
</evidence>
<comment type="catalytic activity">
    <reaction evidence="10 12">
        <text>cytidine(4) in tRNA(Gly)(GCC) + S-adenosyl-L-methionine = 2'-O-methylcytidine(4) in tRNA(Gly)(GCC) + S-adenosyl-L-homocysteine + H(+)</text>
        <dbReference type="Rhea" id="RHEA:43192"/>
        <dbReference type="Rhea" id="RHEA-COMP:10399"/>
        <dbReference type="Rhea" id="RHEA-COMP:10400"/>
        <dbReference type="ChEBI" id="CHEBI:15378"/>
        <dbReference type="ChEBI" id="CHEBI:57856"/>
        <dbReference type="ChEBI" id="CHEBI:59789"/>
        <dbReference type="ChEBI" id="CHEBI:74495"/>
        <dbReference type="ChEBI" id="CHEBI:82748"/>
        <dbReference type="EC" id="2.1.1.225"/>
    </reaction>
</comment>
<keyword evidence="2 12" id="KW-0489">Methyltransferase</keyword>
<evidence type="ECO:0000256" key="9">
    <source>
        <dbReference type="ARBA" id="ARBA00048165"/>
    </source>
</evidence>
<dbReference type="Pfam" id="PF05206">
    <property type="entry name" value="TRM13"/>
    <property type="match status" value="1"/>
</dbReference>
<evidence type="ECO:0000256" key="6">
    <source>
        <dbReference type="ARBA" id="ARBA00022723"/>
    </source>
</evidence>
<dbReference type="Proteomes" id="UP000198406">
    <property type="component" value="Unassembled WGS sequence"/>
</dbReference>
<dbReference type="InParanoid" id="A0A1Z5K415"/>
<evidence type="ECO:0000313" key="15">
    <source>
        <dbReference type="EMBL" id="GAX20912.1"/>
    </source>
</evidence>
<dbReference type="GO" id="GO:0008270">
    <property type="term" value="F:zinc ion binding"/>
    <property type="evidence" value="ECO:0007669"/>
    <property type="project" value="UniProtKB-KW"/>
</dbReference>
<evidence type="ECO:0000256" key="12">
    <source>
        <dbReference type="RuleBase" id="RU367103"/>
    </source>
</evidence>
<keyword evidence="5 12" id="KW-0819">tRNA processing</keyword>
<comment type="catalytic activity">
    <reaction evidence="11 12">
        <text>adenosine(4) in tRNA(His) + S-adenosyl-L-methionine = 2'-O-methyladenosine(4) in tRNA(His) + S-adenosyl-L-homocysteine + H(+)</text>
        <dbReference type="Rhea" id="RHEA:43196"/>
        <dbReference type="Rhea" id="RHEA-COMP:10401"/>
        <dbReference type="Rhea" id="RHEA-COMP:10402"/>
        <dbReference type="ChEBI" id="CHEBI:15378"/>
        <dbReference type="ChEBI" id="CHEBI:57856"/>
        <dbReference type="ChEBI" id="CHEBI:59789"/>
        <dbReference type="ChEBI" id="CHEBI:74411"/>
        <dbReference type="ChEBI" id="CHEBI:74477"/>
        <dbReference type="EC" id="2.1.1.225"/>
    </reaction>
</comment>
<sequence>MPKNDDSNIVSDLPEDWERCHAFMEKKKRFCRQQRASDSSYCGNHQHLATTINTKRKRVPCPLDSSHLVFEDSIEKHVLVCPKATKQKDQERQFFYQSNINAGGHGMLVESARSIDLTRAKRLAQRIVSVHVQIFGGGTSFAGINEATELLDLSEPEMTKGLPEAIAVHRIRSGGYRHVLQQASLLGHLRRIGAYQTTTKRRRLIELGAGRGMSGLIMAAASSGSGVTTDLILVERSGSRGKADKILRTFTTKETTYPFDLKSVSWKRVQCDIAHVDLVSLLNHHPRYNDAHQMSEDSTDELVVVAKHLCGVGSDLALKSLYPIRSRVTACIFATCCHGVCSWNGYVGRDYLRKAVQTEELPFGEAEFDLVRKWAGAVVMEPTIDGSDDDEGDDNRHYTSPGNDKNDLLKSVSITAVADGLDCGTRGLSRACQRLIDYGRREYIHQILGNASDLNVEMLRYTPDEITPQNTALIGYRKSLSPLSSGVKRTANSMSESI</sequence>
<accession>A0A1Z5K415</accession>
<dbReference type="PANTHER" id="PTHR12998:SF0">
    <property type="entry name" value="TRNA:M(4)X MODIFICATION ENZYME TRM13 HOMOLOG"/>
    <property type="match status" value="1"/>
</dbReference>